<dbReference type="eggNOG" id="KOG1922">
    <property type="taxonomic scope" value="Eukaryota"/>
</dbReference>
<dbReference type="SUPFAM" id="SSF48371">
    <property type="entry name" value="ARM repeat"/>
    <property type="match status" value="1"/>
</dbReference>
<dbReference type="InterPro" id="IPR011989">
    <property type="entry name" value="ARM-like"/>
</dbReference>
<dbReference type="GO" id="GO:0031267">
    <property type="term" value="F:small GTPase binding"/>
    <property type="evidence" value="ECO:0007669"/>
    <property type="project" value="InterPro"/>
</dbReference>
<dbReference type="AlphaFoldDB" id="A0A1I7RMP3"/>
<sequence length="347" mass="39342">MLDDLFDRAWNCFNKLSSEKSHKMPPDKSEPPSLVLKKHENIAGLMTLDPGTLPDRPKLDAEFQDLLDELDLGPTKAKELSNQSPEKKWLMIMEQRSRKQNHNAEFSLESTLRQISEWSRHFPDKYSIPLVVQQLEALSVALRTESFSYVQGFIDKDGITLLSDLLEKSRNSSADSLGLPILSCFKALLNSSAGRNCVLERPQTLLAIVASLDFHSPRCQSIIVYPLSLLKCHQRHEQDQAIRLFFSLPNDSVSVTLPHSPSSSREGNIPNVTQSPSIMLISARCAKKHKSIWRREVERSVQTDSALSEHERSADVFMRNGSPLKDGYKRGHFIERRFGMLSDGFRV</sequence>
<dbReference type="PANTHER" id="PTHR47102">
    <property type="entry name" value="PROTEIN BNI1"/>
    <property type="match status" value="1"/>
</dbReference>
<evidence type="ECO:0000259" key="1">
    <source>
        <dbReference type="SMART" id="SM01140"/>
    </source>
</evidence>
<reference evidence="3" key="1">
    <citation type="submission" date="2016-11" db="UniProtKB">
        <authorList>
            <consortium name="WormBaseParasite"/>
        </authorList>
    </citation>
    <scope>IDENTIFICATION</scope>
</reference>
<protein>
    <submittedName>
        <fullName evidence="3">Drf_GBD domain-containing protein</fullName>
    </submittedName>
</protein>
<organism evidence="2 3">
    <name type="scientific">Bursaphelenchus xylophilus</name>
    <name type="common">Pinewood nematode worm</name>
    <name type="synonym">Aphelenchoides xylophilus</name>
    <dbReference type="NCBI Taxonomy" id="6326"/>
    <lineage>
        <taxon>Eukaryota</taxon>
        <taxon>Metazoa</taxon>
        <taxon>Ecdysozoa</taxon>
        <taxon>Nematoda</taxon>
        <taxon>Chromadorea</taxon>
        <taxon>Rhabditida</taxon>
        <taxon>Tylenchina</taxon>
        <taxon>Tylenchomorpha</taxon>
        <taxon>Aphelenchoidea</taxon>
        <taxon>Aphelenchoididae</taxon>
        <taxon>Bursaphelenchus</taxon>
    </lineage>
</organism>
<dbReference type="Pfam" id="PF06371">
    <property type="entry name" value="Drf_GBD"/>
    <property type="match status" value="1"/>
</dbReference>
<dbReference type="InterPro" id="IPR010473">
    <property type="entry name" value="GTPase-bd"/>
</dbReference>
<dbReference type="InterPro" id="IPR016024">
    <property type="entry name" value="ARM-type_fold"/>
</dbReference>
<dbReference type="GO" id="GO:0030036">
    <property type="term" value="P:actin cytoskeleton organization"/>
    <property type="evidence" value="ECO:0007669"/>
    <property type="project" value="InterPro"/>
</dbReference>
<dbReference type="PANTHER" id="PTHR47102:SF2">
    <property type="entry name" value="PROTEIN BNI1"/>
    <property type="match status" value="1"/>
</dbReference>
<dbReference type="Gene3D" id="1.25.10.10">
    <property type="entry name" value="Leucine-rich Repeat Variant"/>
    <property type="match status" value="1"/>
</dbReference>
<dbReference type="InterPro" id="IPR051661">
    <property type="entry name" value="Actin_filament_regulator"/>
</dbReference>
<dbReference type="Proteomes" id="UP000095284">
    <property type="component" value="Unplaced"/>
</dbReference>
<accession>A0A1I7RMP3</accession>
<dbReference type="WBParaSite" id="BXY_0197800.1">
    <property type="protein sequence ID" value="BXY_0197800.1"/>
    <property type="gene ID" value="BXY_0197800"/>
</dbReference>
<proteinExistence type="predicted"/>
<dbReference type="GO" id="GO:0003779">
    <property type="term" value="F:actin binding"/>
    <property type="evidence" value="ECO:0007669"/>
    <property type="project" value="InterPro"/>
</dbReference>
<dbReference type="SMART" id="SM01140">
    <property type="entry name" value="Drf_GBD"/>
    <property type="match status" value="1"/>
</dbReference>
<evidence type="ECO:0000313" key="3">
    <source>
        <dbReference type="WBParaSite" id="BXY_0197800.1"/>
    </source>
</evidence>
<evidence type="ECO:0000313" key="2">
    <source>
        <dbReference type="Proteomes" id="UP000095284"/>
    </source>
</evidence>
<name>A0A1I7RMP3_BURXY</name>
<feature type="domain" description="Formin GTPase-binding" evidence="1">
    <location>
        <begin position="50"/>
        <end position="233"/>
    </location>
</feature>